<protein>
    <submittedName>
        <fullName evidence="9">Probable Co/Zn/Cd efflux system membrane fusion protein</fullName>
    </submittedName>
</protein>
<dbReference type="Pfam" id="PF25967">
    <property type="entry name" value="RND-MFP_C"/>
    <property type="match status" value="1"/>
</dbReference>
<evidence type="ECO:0000256" key="3">
    <source>
        <dbReference type="ARBA" id="ARBA00022448"/>
    </source>
</evidence>
<comment type="subcellular location">
    <subcellularLocation>
        <location evidence="1">Cell envelope</location>
    </subcellularLocation>
</comment>
<feature type="domain" description="Multidrug resistance protein MdtA-like barrel-sandwich hybrid" evidence="6">
    <location>
        <begin position="60"/>
        <end position="372"/>
    </location>
</feature>
<dbReference type="Gene3D" id="2.40.50.100">
    <property type="match status" value="2"/>
</dbReference>
<evidence type="ECO:0000256" key="2">
    <source>
        <dbReference type="ARBA" id="ARBA00009477"/>
    </source>
</evidence>
<dbReference type="NCBIfam" id="TIGR01730">
    <property type="entry name" value="RND_mfp"/>
    <property type="match status" value="1"/>
</dbReference>
<dbReference type="PANTHER" id="PTHR30469:SF33">
    <property type="entry name" value="SLR1207 PROTEIN"/>
    <property type="match status" value="1"/>
</dbReference>
<dbReference type="GO" id="GO:1990281">
    <property type="term" value="C:efflux pump complex"/>
    <property type="evidence" value="ECO:0007669"/>
    <property type="project" value="TreeGrafter"/>
</dbReference>
<dbReference type="InterPro" id="IPR058792">
    <property type="entry name" value="Beta-barrel_RND_2"/>
</dbReference>
<dbReference type="AlphaFoldDB" id="A0A6J4JW75"/>
<evidence type="ECO:0000256" key="5">
    <source>
        <dbReference type="SAM" id="MobiDB-lite"/>
    </source>
</evidence>
<proteinExistence type="inferred from homology"/>
<name>A0A6J4JW75_9BACT</name>
<sequence length="579" mass="60863">MNKRKIILLALGVLFVLGLGGWALTRGSGAQEVTYRTAEVERQDLRETVSATGIVQPLTTVDIKSRAGGEVKLLAVEVGTIVKPGDLIARIDPTDSQTAYNQAQSDVSAARARVGQARDTLALQRLTVASAIVEAEAAVQAARSRLRQAQRQAQAQPTLTQAAIRQAQAGLRRAEQNLNQLRRAGDPQARSEARTALASAEASLKNAEVNLRRQQQLLDKGFVSEATVDAARTERDVALANAQAARTRAQTIGASQNAQIAAAEAQVNEARENLRTAQTQRVQDEIRRGDVANARAALAQAESTLGAARANAAQINIRAGDIETARAQIARSEAQFQNAQVQLNSTTIRAPRAGVVLQKYVEQGTIITSGQSFNSEGTSIVQLGDLSRVFVDAAVDEADIARVAVGQNVTVTLDAYPDEEFQGRVRRIDPRGTTDQNVTTIKTQVEILKPDKRLRPGLNSECEFIVAEKKNAIVVPSRAVKDQRGKKTVEVLVGGKPQAREVRTGLETNDQVEIVSGLEEGEKVVTQTIRPGEQGGGPGGGRRGGGGGPGGQGGGPGGGGARGQGGPGGLGGGGGFGGR</sequence>
<dbReference type="InterPro" id="IPR058627">
    <property type="entry name" value="MdtA-like_C"/>
</dbReference>
<feature type="domain" description="Multidrug resistance protein MdtA-like C-terminal permuted SH3" evidence="8">
    <location>
        <begin position="471"/>
        <end position="529"/>
    </location>
</feature>
<feature type="region of interest" description="Disordered" evidence="5">
    <location>
        <begin position="527"/>
        <end position="579"/>
    </location>
</feature>
<evidence type="ECO:0000256" key="1">
    <source>
        <dbReference type="ARBA" id="ARBA00004196"/>
    </source>
</evidence>
<dbReference type="SUPFAM" id="SSF111369">
    <property type="entry name" value="HlyD-like secretion proteins"/>
    <property type="match status" value="2"/>
</dbReference>
<dbReference type="EMBL" id="CADCTO010000581">
    <property type="protein sequence ID" value="CAA9288903.1"/>
    <property type="molecule type" value="Genomic_DNA"/>
</dbReference>
<dbReference type="InterPro" id="IPR006143">
    <property type="entry name" value="RND_pump_MFP"/>
</dbReference>
<dbReference type="Gene3D" id="2.40.30.170">
    <property type="match status" value="1"/>
</dbReference>
<dbReference type="PANTHER" id="PTHR30469">
    <property type="entry name" value="MULTIDRUG RESISTANCE PROTEIN MDTA"/>
    <property type="match status" value="1"/>
</dbReference>
<feature type="compositionally biased region" description="Gly residues" evidence="5">
    <location>
        <begin position="533"/>
        <end position="579"/>
    </location>
</feature>
<keyword evidence="3" id="KW-0813">Transport</keyword>
<dbReference type="Gene3D" id="1.10.287.470">
    <property type="entry name" value="Helix hairpin bin"/>
    <property type="match status" value="2"/>
</dbReference>
<gene>
    <name evidence="9" type="ORF">AVDCRST_MAG63-4190</name>
</gene>
<organism evidence="9">
    <name type="scientific">uncultured Armatimonadetes bacterium</name>
    <dbReference type="NCBI Taxonomy" id="157466"/>
    <lineage>
        <taxon>Bacteria</taxon>
        <taxon>Bacillati</taxon>
        <taxon>Armatimonadota</taxon>
        <taxon>environmental samples</taxon>
    </lineage>
</organism>
<evidence type="ECO:0000259" key="6">
    <source>
        <dbReference type="Pfam" id="PF25917"/>
    </source>
</evidence>
<evidence type="ECO:0000259" key="8">
    <source>
        <dbReference type="Pfam" id="PF25967"/>
    </source>
</evidence>
<dbReference type="Pfam" id="PF25917">
    <property type="entry name" value="BSH_RND"/>
    <property type="match status" value="1"/>
</dbReference>
<feature type="domain" description="CusB-like beta-barrel" evidence="7">
    <location>
        <begin position="389"/>
        <end position="463"/>
    </location>
</feature>
<keyword evidence="4" id="KW-0175">Coiled coil</keyword>
<dbReference type="GO" id="GO:0015562">
    <property type="term" value="F:efflux transmembrane transporter activity"/>
    <property type="evidence" value="ECO:0007669"/>
    <property type="project" value="TreeGrafter"/>
</dbReference>
<comment type="similarity">
    <text evidence="2">Belongs to the membrane fusion protein (MFP) (TC 8.A.1) family.</text>
</comment>
<evidence type="ECO:0000313" key="9">
    <source>
        <dbReference type="EMBL" id="CAA9288903.1"/>
    </source>
</evidence>
<feature type="coiled-coil region" evidence="4">
    <location>
        <begin position="132"/>
        <end position="342"/>
    </location>
</feature>
<dbReference type="InterPro" id="IPR058625">
    <property type="entry name" value="MdtA-like_BSH"/>
</dbReference>
<dbReference type="FunFam" id="2.40.30.170:FF:000010">
    <property type="entry name" value="Efflux RND transporter periplasmic adaptor subunit"/>
    <property type="match status" value="1"/>
</dbReference>
<reference evidence="9" key="1">
    <citation type="submission" date="2020-02" db="EMBL/GenBank/DDBJ databases">
        <authorList>
            <person name="Meier V. D."/>
        </authorList>
    </citation>
    <scope>NUCLEOTIDE SEQUENCE</scope>
    <source>
        <strain evidence="9">AVDCRST_MAG63</strain>
    </source>
</reference>
<accession>A0A6J4JW75</accession>
<evidence type="ECO:0000256" key="4">
    <source>
        <dbReference type="SAM" id="Coils"/>
    </source>
</evidence>
<dbReference type="Gene3D" id="2.40.420.20">
    <property type="match status" value="1"/>
</dbReference>
<dbReference type="Pfam" id="PF25954">
    <property type="entry name" value="Beta-barrel_RND_2"/>
    <property type="match status" value="1"/>
</dbReference>
<evidence type="ECO:0000259" key="7">
    <source>
        <dbReference type="Pfam" id="PF25954"/>
    </source>
</evidence>